<feature type="region of interest" description="Disordered" evidence="4">
    <location>
        <begin position="91"/>
        <end position="133"/>
    </location>
</feature>
<name>A0AAW2R7C2_9LAMI</name>
<dbReference type="SMART" id="SM00320">
    <property type="entry name" value="WD40"/>
    <property type="match status" value="7"/>
</dbReference>
<feature type="repeat" description="WD" evidence="3">
    <location>
        <begin position="254"/>
        <end position="295"/>
    </location>
</feature>
<dbReference type="Gene3D" id="2.130.10.10">
    <property type="entry name" value="YVTN repeat-like/Quinoprotein amine dehydrogenase"/>
    <property type="match status" value="2"/>
</dbReference>
<dbReference type="PROSITE" id="PS50082">
    <property type="entry name" value="WD_REPEATS_2"/>
    <property type="match status" value="4"/>
</dbReference>
<proteinExistence type="predicted"/>
<sequence>MPLRSFSLSQNHPPFHFIQHLLFTTYILSTALASSERNGLRRRRREMRSPLHLRSLSTQDNHYEDFNYDHHRHLPRRKSYSSLSISPPAQYNYSSDPSSHGSSPWSQHSPYVRSPWAHHPHEDHDDGQLRGKSALPKQGLIGSLLREEGHVYSLAVSGDLLYTGSESKNVRVWKNMRYFSGFKSSSGFVKAIVVLGEKVFTGHQDGKIRVWRFLGDKKKTYNRIGNLPETRDLLMRSVNPRNYVKVRRKRCVPWVKHYDAVSCMSIDVEQGLLYSGSWDKTLKVWRISDSKCLESINAHDDALNSVVVAFDGLVFTGSADGTVKAWRRELVGKRTKHMLVETLLKKEHAVTSLAVNHAAEALYAGSSDGLVSFWEREKSSMSYGGVLRGHKLAVLCVAVGGNLVLSGSADKTICVWRRDVGGEHACVAVLSGHGGPVKCLAVKKDTSTEEEEEEENWIVYSGSLDKSVKIWRVSGRPISSNKNSEPTIIIILLLVNSLE</sequence>
<evidence type="ECO:0000256" key="1">
    <source>
        <dbReference type="ARBA" id="ARBA00022574"/>
    </source>
</evidence>
<gene>
    <name evidence="5" type="ORF">Scaly_0729800</name>
</gene>
<organism evidence="5">
    <name type="scientific">Sesamum calycinum</name>
    <dbReference type="NCBI Taxonomy" id="2727403"/>
    <lineage>
        <taxon>Eukaryota</taxon>
        <taxon>Viridiplantae</taxon>
        <taxon>Streptophyta</taxon>
        <taxon>Embryophyta</taxon>
        <taxon>Tracheophyta</taxon>
        <taxon>Spermatophyta</taxon>
        <taxon>Magnoliopsida</taxon>
        <taxon>eudicotyledons</taxon>
        <taxon>Gunneridae</taxon>
        <taxon>Pentapetalae</taxon>
        <taxon>asterids</taxon>
        <taxon>lamiids</taxon>
        <taxon>Lamiales</taxon>
        <taxon>Pedaliaceae</taxon>
        <taxon>Sesamum</taxon>
    </lineage>
</organism>
<evidence type="ECO:0000256" key="2">
    <source>
        <dbReference type="ARBA" id="ARBA00022737"/>
    </source>
</evidence>
<feature type="repeat" description="WD" evidence="3">
    <location>
        <begin position="343"/>
        <end position="384"/>
    </location>
</feature>
<dbReference type="InterPro" id="IPR045182">
    <property type="entry name" value="JINGUBANG-like"/>
</dbReference>
<feature type="region of interest" description="Disordered" evidence="4">
    <location>
        <begin position="34"/>
        <end position="56"/>
    </location>
</feature>
<keyword evidence="2" id="KW-0677">Repeat</keyword>
<dbReference type="InterPro" id="IPR036322">
    <property type="entry name" value="WD40_repeat_dom_sf"/>
</dbReference>
<feature type="compositionally biased region" description="Low complexity" evidence="4">
    <location>
        <begin position="94"/>
        <end position="110"/>
    </location>
</feature>
<dbReference type="InterPro" id="IPR020472">
    <property type="entry name" value="WD40_PAC1"/>
</dbReference>
<dbReference type="PANTHER" id="PTHR22844">
    <property type="entry name" value="F-BOX AND WD40 DOMAIN PROTEIN"/>
    <property type="match status" value="1"/>
</dbReference>
<dbReference type="CDD" id="cd00200">
    <property type="entry name" value="WD40"/>
    <property type="match status" value="1"/>
</dbReference>
<dbReference type="AlphaFoldDB" id="A0AAW2R7C2"/>
<comment type="caution">
    <text evidence="5">The sequence shown here is derived from an EMBL/GenBank/DDBJ whole genome shotgun (WGS) entry which is preliminary data.</text>
</comment>
<evidence type="ECO:0000313" key="5">
    <source>
        <dbReference type="EMBL" id="KAL0376122.1"/>
    </source>
</evidence>
<reference evidence="5" key="1">
    <citation type="submission" date="2020-06" db="EMBL/GenBank/DDBJ databases">
        <authorList>
            <person name="Li T."/>
            <person name="Hu X."/>
            <person name="Zhang T."/>
            <person name="Song X."/>
            <person name="Zhang H."/>
            <person name="Dai N."/>
            <person name="Sheng W."/>
            <person name="Hou X."/>
            <person name="Wei L."/>
        </authorList>
    </citation>
    <scope>NUCLEOTIDE SEQUENCE</scope>
    <source>
        <strain evidence="5">KEN8</strain>
        <tissue evidence="5">Leaf</tissue>
    </source>
</reference>
<evidence type="ECO:0000256" key="4">
    <source>
        <dbReference type="SAM" id="MobiDB-lite"/>
    </source>
</evidence>
<feature type="repeat" description="WD" evidence="3">
    <location>
        <begin position="296"/>
        <end position="326"/>
    </location>
</feature>
<reference evidence="5" key="2">
    <citation type="journal article" date="2024" name="Plant">
        <title>Genomic evolution and insights into agronomic trait innovations of Sesamum species.</title>
        <authorList>
            <person name="Miao H."/>
            <person name="Wang L."/>
            <person name="Qu L."/>
            <person name="Liu H."/>
            <person name="Sun Y."/>
            <person name="Le M."/>
            <person name="Wang Q."/>
            <person name="Wei S."/>
            <person name="Zheng Y."/>
            <person name="Lin W."/>
            <person name="Duan Y."/>
            <person name="Cao H."/>
            <person name="Xiong S."/>
            <person name="Wang X."/>
            <person name="Wei L."/>
            <person name="Li C."/>
            <person name="Ma Q."/>
            <person name="Ju M."/>
            <person name="Zhao R."/>
            <person name="Li G."/>
            <person name="Mu C."/>
            <person name="Tian Q."/>
            <person name="Mei H."/>
            <person name="Zhang T."/>
            <person name="Gao T."/>
            <person name="Zhang H."/>
        </authorList>
    </citation>
    <scope>NUCLEOTIDE SEQUENCE</scope>
    <source>
        <strain evidence="5">KEN8</strain>
    </source>
</reference>
<feature type="repeat" description="WD" evidence="3">
    <location>
        <begin position="387"/>
        <end position="416"/>
    </location>
</feature>
<keyword evidence="1 3" id="KW-0853">WD repeat</keyword>
<feature type="compositionally biased region" description="Basic and acidic residues" evidence="4">
    <location>
        <begin position="119"/>
        <end position="129"/>
    </location>
</feature>
<dbReference type="InterPro" id="IPR015943">
    <property type="entry name" value="WD40/YVTN_repeat-like_dom_sf"/>
</dbReference>
<dbReference type="PANTHER" id="PTHR22844:SF370">
    <property type="entry name" value="OS12G0594000 PROTEIN"/>
    <property type="match status" value="1"/>
</dbReference>
<dbReference type="Pfam" id="PF00400">
    <property type="entry name" value="WD40"/>
    <property type="match status" value="6"/>
</dbReference>
<dbReference type="EMBL" id="JACGWM010000004">
    <property type="protein sequence ID" value="KAL0376122.1"/>
    <property type="molecule type" value="Genomic_DNA"/>
</dbReference>
<dbReference type="PRINTS" id="PR00320">
    <property type="entry name" value="GPROTEINBRPT"/>
</dbReference>
<protein>
    <submittedName>
        <fullName evidence="5">Protein JINGUBANG</fullName>
    </submittedName>
</protein>
<dbReference type="InterPro" id="IPR001680">
    <property type="entry name" value="WD40_rpt"/>
</dbReference>
<evidence type="ECO:0000256" key="3">
    <source>
        <dbReference type="PROSITE-ProRule" id="PRU00221"/>
    </source>
</evidence>
<accession>A0AAW2R7C2</accession>
<dbReference type="SUPFAM" id="SSF50978">
    <property type="entry name" value="WD40 repeat-like"/>
    <property type="match status" value="1"/>
</dbReference>
<dbReference type="FunFam" id="2.130.10.10:FF:000775">
    <property type="entry name" value="BnaA09g28200D protein"/>
    <property type="match status" value="1"/>
</dbReference>